<gene>
    <name evidence="1" type="ORF">SAMN04487977_104196</name>
</gene>
<evidence type="ECO:0000313" key="2">
    <source>
        <dbReference type="Proteomes" id="UP000182360"/>
    </source>
</evidence>
<organism evidence="1 2">
    <name type="scientific">Treponema bryantii</name>
    <dbReference type="NCBI Taxonomy" id="163"/>
    <lineage>
        <taxon>Bacteria</taxon>
        <taxon>Pseudomonadati</taxon>
        <taxon>Spirochaetota</taxon>
        <taxon>Spirochaetia</taxon>
        <taxon>Spirochaetales</taxon>
        <taxon>Treponemataceae</taxon>
        <taxon>Treponema</taxon>
    </lineage>
</organism>
<protein>
    <submittedName>
        <fullName evidence="1">Uncharacterized protein</fullName>
    </submittedName>
</protein>
<dbReference type="OrthoDB" id="3540923at2"/>
<keyword evidence="2" id="KW-1185">Reference proteome</keyword>
<dbReference type="Proteomes" id="UP000182360">
    <property type="component" value="Unassembled WGS sequence"/>
</dbReference>
<accession>A0A1H9FY42</accession>
<dbReference type="RefSeq" id="WP_074643169.1">
    <property type="nucleotide sequence ID" value="NZ_FOFU01000004.1"/>
</dbReference>
<evidence type="ECO:0000313" key="1">
    <source>
        <dbReference type="EMBL" id="SEQ42418.1"/>
    </source>
</evidence>
<reference evidence="1 2" key="1">
    <citation type="submission" date="2016-10" db="EMBL/GenBank/DDBJ databases">
        <authorList>
            <person name="de Groot N.N."/>
        </authorList>
    </citation>
    <scope>NUCLEOTIDE SEQUENCE [LARGE SCALE GENOMIC DNA]</scope>
    <source>
        <strain evidence="1 2">B25</strain>
    </source>
</reference>
<dbReference type="EMBL" id="FOFU01000004">
    <property type="protein sequence ID" value="SEQ42418.1"/>
    <property type="molecule type" value="Genomic_DNA"/>
</dbReference>
<dbReference type="STRING" id="163.SAMN04487775_10944"/>
<dbReference type="AlphaFoldDB" id="A0A1H9FY42"/>
<name>A0A1H9FY42_9SPIR</name>
<proteinExistence type="predicted"/>
<sequence>MNNELQINQAITLTDQLIAELDQAERQLSSARNWGFLDVLGGGFIVDLIKHSKLSNAKVSMDRVNYLLQELKRVLGGISMPGDYSMNVGGIATFADFFFDSGIVDVYMTAKIMSSLNEVRNLKNRCYELRSRLSSVR</sequence>